<dbReference type="InterPro" id="IPR000092">
    <property type="entry name" value="Polyprenyl_synt"/>
</dbReference>
<keyword evidence="5" id="KW-0479">Metal-binding</keyword>
<evidence type="ECO:0000256" key="11">
    <source>
        <dbReference type="SAM" id="SignalP"/>
    </source>
</evidence>
<dbReference type="InterPro" id="IPR008949">
    <property type="entry name" value="Isoprenoid_synthase_dom_sf"/>
</dbReference>
<evidence type="ECO:0000256" key="7">
    <source>
        <dbReference type="ARBA" id="ARBA00023229"/>
    </source>
</evidence>
<dbReference type="SFLD" id="SFLDG01017">
    <property type="entry name" value="Polyprenyl_Transferase_Like"/>
    <property type="match status" value="1"/>
</dbReference>
<evidence type="ECO:0000256" key="5">
    <source>
        <dbReference type="ARBA" id="ARBA00022723"/>
    </source>
</evidence>
<feature type="compositionally biased region" description="Basic and acidic residues" evidence="9">
    <location>
        <begin position="520"/>
        <end position="531"/>
    </location>
</feature>
<keyword evidence="4" id="KW-0808">Transferase</keyword>
<comment type="cofactor">
    <cofactor evidence="1">
        <name>Mg(2+)</name>
        <dbReference type="ChEBI" id="CHEBI:18420"/>
    </cofactor>
</comment>
<evidence type="ECO:0008006" key="14">
    <source>
        <dbReference type="Google" id="ProtNLM"/>
    </source>
</evidence>
<feature type="compositionally biased region" description="Basic and acidic residues" evidence="9">
    <location>
        <begin position="654"/>
        <end position="667"/>
    </location>
</feature>
<proteinExistence type="inferred from homology"/>
<feature type="transmembrane region" description="Helical" evidence="10">
    <location>
        <begin position="1103"/>
        <end position="1123"/>
    </location>
</feature>
<dbReference type="InterPro" id="IPR033749">
    <property type="entry name" value="Polyprenyl_synt_CS"/>
</dbReference>
<dbReference type="PANTHER" id="PTHR43281">
    <property type="entry name" value="FARNESYL DIPHOSPHATE SYNTHASE"/>
    <property type="match status" value="1"/>
</dbReference>
<feature type="signal peptide" evidence="11">
    <location>
        <begin position="1"/>
        <end position="19"/>
    </location>
</feature>
<dbReference type="CDD" id="cd00685">
    <property type="entry name" value="Trans_IPPS_HT"/>
    <property type="match status" value="1"/>
</dbReference>
<dbReference type="PROSITE" id="PS00723">
    <property type="entry name" value="POLYPRENYL_SYNTHASE_1"/>
    <property type="match status" value="1"/>
</dbReference>
<dbReference type="Pfam" id="PF00348">
    <property type="entry name" value="polyprenyl_synt"/>
    <property type="match status" value="1"/>
</dbReference>
<evidence type="ECO:0000256" key="8">
    <source>
        <dbReference type="SAM" id="Coils"/>
    </source>
</evidence>
<comment type="pathway">
    <text evidence="2">Isoprenoid biosynthesis.</text>
</comment>
<comment type="caution">
    <text evidence="12">The sequence shown here is derived from an EMBL/GenBank/DDBJ whole genome shotgun (WGS) entry which is preliminary data.</text>
</comment>
<dbReference type="GO" id="GO:0008299">
    <property type="term" value="P:isoprenoid biosynthetic process"/>
    <property type="evidence" value="ECO:0007669"/>
    <property type="project" value="UniProtKB-KW"/>
</dbReference>
<dbReference type="EMBL" id="QOKY01000158">
    <property type="protein sequence ID" value="RMZ55870.1"/>
    <property type="molecule type" value="Genomic_DNA"/>
</dbReference>
<evidence type="ECO:0000313" key="12">
    <source>
        <dbReference type="EMBL" id="RMZ55870.1"/>
    </source>
</evidence>
<keyword evidence="11" id="KW-0732">Signal</keyword>
<dbReference type="AlphaFoldDB" id="A0A3M7L1G6"/>
<dbReference type="GO" id="GO:0046872">
    <property type="term" value="F:metal ion binding"/>
    <property type="evidence" value="ECO:0007669"/>
    <property type="project" value="UniProtKB-KW"/>
</dbReference>
<sequence length="1153" mass="119767">MKTFALTVLLLGTAYGAAAVKPGEWWVYPFLSTAVDHQKRVLQVEGDGRLGADMFCKSKGYLKSGDFLELEEAGNIWPIGTTNLANDQFWTGANATAYLYITCLSLETQSPSIGQGENGNIGYKNTGINNIGNYNSGEANVGNHNAGDFNMGDGQHSARYVPRRAARSRGHPTRCTAEVRARPSANGAQPMTAFDFRQYMQQRAALVDAALDLAVPLQYPEKINEAMRYSLLAGGKRVRPALCLAACELVGGPLEAAMPAACAMEMIHTMSLIHDDLPAMDNDDFRRGQPANHKAYGEEIAILAGDALLSLSFEHIARETRGVDPVRVLAAISEVGRAVGSRGLVAGQVVDLGSEGGGVGLATLRYIHEHKTAALLEAAVVSGALLGGAEEADLERLRTYSRAIGLAFQVVDDILDITGTSEELGKTAGKDLSSAKTTYPSLVGLARSREIADELIEDAKAQLTQYEPARAAPLRLKEAEGLLQAVDQTAKGVKSTAGAALEGSTDARDAHHAPPIPRSVRKEVPERENLGVRRPLRVSPATSASGRVSPSTRGRAGGPPGPQAGPSSRAVEAREETGTSPDASGSPVEQVSHPTSVEMTWEQLSQQSDGDSSVRPGVQLDPPNLSEGGEGVGESPDAASAGVPGVTEEPDSSEDSRSAERVLRSMGEEADPWGGPAPALGHLVGAESDTAAPTPHPRLDRPPFAADAATEEDERAPPLLPGSTGQGQEGLDDAEPRPDIRQVASDAREAHDSVRDVAEPDGFADAHHTPRLGGSVGAGMAAVGKVGGAESSGDLQQPTEAVPLAPGEEAAAASTAQAAAGGDEGDPVPGPRAGMPSTLGAETSAFEEGDSRDAQDELGTAPLEEQPDPGVSGGAEDEPGQAGSGTGDTSEAPATDGVIPSEEAGQDVAVAMAAAATTLAPASAPTGMPPAATPRVGELEERCASLEAELEGAEARGAALEARLAARGDPGEGEDGERAAEALGSRVAELEAELASATAAAEAAEAARAEATADAAHVRAELAGARQALAESRHADVVDYQRRAREATELLFAKQAQLERACKSPVRVRLTPMPSGGGGRAVGLVRMVQIVFPAVRILRTYPAGRLVVLAYLLFVHVMMYLLLHRLQRRAFEGGGRTGLSVAALRAHRDEIGT</sequence>
<evidence type="ECO:0000313" key="13">
    <source>
        <dbReference type="Proteomes" id="UP000279271"/>
    </source>
</evidence>
<gene>
    <name evidence="12" type="ORF">APUTEX25_003836</name>
</gene>
<keyword evidence="10" id="KW-0472">Membrane</keyword>
<keyword evidence="7" id="KW-0414">Isoprene biosynthesis</keyword>
<reference evidence="13" key="1">
    <citation type="journal article" date="2018" name="Algal Res.">
        <title>Characterization of plant carbon substrate utilization by Auxenochlorella protothecoides.</title>
        <authorList>
            <person name="Vogler B.W."/>
            <person name="Starkenburg S.R."/>
            <person name="Sudasinghe N."/>
            <person name="Schambach J.Y."/>
            <person name="Rollin J.A."/>
            <person name="Pattathil S."/>
            <person name="Barry A.N."/>
        </authorList>
    </citation>
    <scope>NUCLEOTIDE SEQUENCE [LARGE SCALE GENOMIC DNA]</scope>
    <source>
        <strain evidence="13">UTEX 25</strain>
    </source>
</reference>
<dbReference type="GO" id="GO:0005737">
    <property type="term" value="C:cytoplasm"/>
    <property type="evidence" value="ECO:0007669"/>
    <property type="project" value="UniProtKB-ARBA"/>
</dbReference>
<dbReference type="InterPro" id="IPR053378">
    <property type="entry name" value="Prenyl_diphosphate_synthase"/>
</dbReference>
<evidence type="ECO:0000256" key="10">
    <source>
        <dbReference type="SAM" id="Phobius"/>
    </source>
</evidence>
<dbReference type="Proteomes" id="UP000279271">
    <property type="component" value="Unassembled WGS sequence"/>
</dbReference>
<dbReference type="FunFam" id="1.10.600.10:FF:000001">
    <property type="entry name" value="Geranylgeranyl diphosphate synthase"/>
    <property type="match status" value="1"/>
</dbReference>
<feature type="region of interest" description="Disordered" evidence="9">
    <location>
        <begin position="496"/>
        <end position="899"/>
    </location>
</feature>
<evidence type="ECO:0000256" key="6">
    <source>
        <dbReference type="ARBA" id="ARBA00022842"/>
    </source>
</evidence>
<dbReference type="Pfam" id="PF01469">
    <property type="entry name" value="Pentapeptide_2"/>
    <property type="match status" value="1"/>
</dbReference>
<dbReference type="InterPro" id="IPR002989">
    <property type="entry name" value="Mycobac_pentapep"/>
</dbReference>
<protein>
    <recommendedName>
        <fullName evidence="14">Geranylgeranyl pyrophosphate synthase, chloroplastic</fullName>
    </recommendedName>
</protein>
<feature type="chain" id="PRO_5018035457" description="Geranylgeranyl pyrophosphate synthase, chloroplastic" evidence="11">
    <location>
        <begin position="20"/>
        <end position="1153"/>
    </location>
</feature>
<dbReference type="PROSITE" id="PS00444">
    <property type="entry name" value="POLYPRENYL_SYNTHASE_2"/>
    <property type="match status" value="1"/>
</dbReference>
<feature type="compositionally biased region" description="Basic and acidic residues" evidence="9">
    <location>
        <begin position="734"/>
        <end position="768"/>
    </location>
</feature>
<keyword evidence="10" id="KW-0812">Transmembrane</keyword>
<keyword evidence="10" id="KW-1133">Transmembrane helix</keyword>
<dbReference type="NCBIfam" id="NF045485">
    <property type="entry name" value="FPPsyn"/>
    <property type="match status" value="1"/>
</dbReference>
<dbReference type="PANTHER" id="PTHR43281:SF1">
    <property type="entry name" value="FARNESYL DIPHOSPHATE SYNTHASE"/>
    <property type="match status" value="1"/>
</dbReference>
<evidence type="ECO:0000256" key="3">
    <source>
        <dbReference type="ARBA" id="ARBA00006706"/>
    </source>
</evidence>
<accession>A0A3M7L1G6</accession>
<evidence type="ECO:0000256" key="4">
    <source>
        <dbReference type="ARBA" id="ARBA00022679"/>
    </source>
</evidence>
<organism evidence="12 13">
    <name type="scientific">Auxenochlorella protothecoides</name>
    <name type="common">Green microalga</name>
    <name type="synonym">Chlorella protothecoides</name>
    <dbReference type="NCBI Taxonomy" id="3075"/>
    <lineage>
        <taxon>Eukaryota</taxon>
        <taxon>Viridiplantae</taxon>
        <taxon>Chlorophyta</taxon>
        <taxon>core chlorophytes</taxon>
        <taxon>Trebouxiophyceae</taxon>
        <taxon>Chlorellales</taxon>
        <taxon>Chlorellaceae</taxon>
        <taxon>Auxenochlorella</taxon>
    </lineage>
</organism>
<evidence type="ECO:0000256" key="2">
    <source>
        <dbReference type="ARBA" id="ARBA00005128"/>
    </source>
</evidence>
<feature type="compositionally biased region" description="Low complexity" evidence="9">
    <location>
        <begin position="800"/>
        <end position="821"/>
    </location>
</feature>
<dbReference type="Gene3D" id="1.10.600.10">
    <property type="entry name" value="Farnesyl Diphosphate Synthase"/>
    <property type="match status" value="1"/>
</dbReference>
<evidence type="ECO:0000256" key="1">
    <source>
        <dbReference type="ARBA" id="ARBA00001946"/>
    </source>
</evidence>
<comment type="similarity">
    <text evidence="3">Belongs to the FPP/GGPP synthase family.</text>
</comment>
<dbReference type="SFLD" id="SFLDS00005">
    <property type="entry name" value="Isoprenoid_Synthase_Type_I"/>
    <property type="match status" value="1"/>
</dbReference>
<keyword evidence="8" id="KW-0175">Coiled coil</keyword>
<name>A0A3M7L1G6_AUXPR</name>
<keyword evidence="6" id="KW-0460">Magnesium</keyword>
<feature type="coiled-coil region" evidence="8">
    <location>
        <begin position="936"/>
        <end position="1021"/>
    </location>
</feature>
<dbReference type="SUPFAM" id="SSF48576">
    <property type="entry name" value="Terpenoid synthases"/>
    <property type="match status" value="1"/>
</dbReference>
<evidence type="ECO:0000256" key="9">
    <source>
        <dbReference type="SAM" id="MobiDB-lite"/>
    </source>
</evidence>
<feature type="compositionally biased region" description="Polar residues" evidence="9">
    <location>
        <begin position="578"/>
        <end position="611"/>
    </location>
</feature>
<dbReference type="GO" id="GO:0004659">
    <property type="term" value="F:prenyltransferase activity"/>
    <property type="evidence" value="ECO:0007669"/>
    <property type="project" value="InterPro"/>
</dbReference>